<name>A0A1H7VLY9_9PAST</name>
<sequence length="237" mass="27764">MNTFEQQVKAVLEANKGQRITSFEFEDNRYWLKQTEKLQGVEHFLKPFPQKALQREIEQLTYLNKHSVSTAKLIMTGEDYFVTNDVGRSISSLINDKDITPEKTQFLVTLAATELQKIHQQGFVHGRPAVRDITLLEDKIYFIDFENKVSNKALEHRQVRDLLIFIHSLYREKLSQQCVEQAVESYAQAGGNEIWKATIDYIKNKRWLYWLLSPFKPIARTDLIAAFCIFEYILNIK</sequence>
<gene>
    <name evidence="1" type="ORF">SAMN05444853_10531</name>
</gene>
<organism evidence="1 2">
    <name type="scientific">Phocoenobacter skyensis</name>
    <dbReference type="NCBI Taxonomy" id="97481"/>
    <lineage>
        <taxon>Bacteria</taxon>
        <taxon>Pseudomonadati</taxon>
        <taxon>Pseudomonadota</taxon>
        <taxon>Gammaproteobacteria</taxon>
        <taxon>Pasteurellales</taxon>
        <taxon>Pasteurellaceae</taxon>
        <taxon>Phocoenobacter</taxon>
    </lineage>
</organism>
<accession>A0A1H7VLY9</accession>
<dbReference type="EMBL" id="FOBN01000005">
    <property type="protein sequence ID" value="SEM10281.1"/>
    <property type="molecule type" value="Genomic_DNA"/>
</dbReference>
<evidence type="ECO:0000313" key="1">
    <source>
        <dbReference type="EMBL" id="SEM10281.1"/>
    </source>
</evidence>
<dbReference type="AlphaFoldDB" id="A0A1H7VLY9"/>
<protein>
    <recommendedName>
        <fullName evidence="3">tRNA A-37 threonylcarbamoyl transferase component Bud32</fullName>
    </recommendedName>
</protein>
<dbReference type="GeneID" id="83544393"/>
<evidence type="ECO:0000313" key="2">
    <source>
        <dbReference type="Proteomes" id="UP000198883"/>
    </source>
</evidence>
<evidence type="ECO:0008006" key="3">
    <source>
        <dbReference type="Google" id="ProtNLM"/>
    </source>
</evidence>
<dbReference type="RefSeq" id="WP_090920870.1">
    <property type="nucleotide sequence ID" value="NZ_CP016180.1"/>
</dbReference>
<dbReference type="InterPro" id="IPR011009">
    <property type="entry name" value="Kinase-like_dom_sf"/>
</dbReference>
<dbReference type="Proteomes" id="UP000198883">
    <property type="component" value="Unassembled WGS sequence"/>
</dbReference>
<dbReference type="SUPFAM" id="SSF56112">
    <property type="entry name" value="Protein kinase-like (PK-like)"/>
    <property type="match status" value="1"/>
</dbReference>
<proteinExistence type="predicted"/>
<dbReference type="Gene3D" id="1.10.510.10">
    <property type="entry name" value="Transferase(Phosphotransferase) domain 1"/>
    <property type="match status" value="1"/>
</dbReference>
<reference evidence="2" key="1">
    <citation type="submission" date="2016-10" db="EMBL/GenBank/DDBJ databases">
        <authorList>
            <person name="Varghese N."/>
            <person name="Submissions S."/>
        </authorList>
    </citation>
    <scope>NUCLEOTIDE SEQUENCE [LARGE SCALE GENOMIC DNA]</scope>
    <source>
        <strain evidence="2">DSM 24204</strain>
    </source>
</reference>
<dbReference type="STRING" id="97481.SAMN05444853_10531"/>
<dbReference type="OrthoDB" id="5564772at2"/>